<gene>
    <name evidence="8" type="ORF">AYI68_g1369</name>
</gene>
<dbReference type="InterPro" id="IPR011701">
    <property type="entry name" value="MFS"/>
</dbReference>
<keyword evidence="4 6" id="KW-1133">Transmembrane helix</keyword>
<evidence type="ECO:0000313" key="8">
    <source>
        <dbReference type="EMBL" id="OLY84467.1"/>
    </source>
</evidence>
<dbReference type="EMBL" id="LSSL01000484">
    <property type="protein sequence ID" value="OLY84467.1"/>
    <property type="molecule type" value="Genomic_DNA"/>
</dbReference>
<accession>A0A1R0H5Q2</accession>
<protein>
    <submittedName>
        <fullName evidence="8">Putative transporter</fullName>
    </submittedName>
</protein>
<evidence type="ECO:0000256" key="2">
    <source>
        <dbReference type="ARBA" id="ARBA00022448"/>
    </source>
</evidence>
<keyword evidence="3 6" id="KW-0812">Transmembrane</keyword>
<comment type="caution">
    <text evidence="8">The sequence shown here is derived from an EMBL/GenBank/DDBJ whole genome shotgun (WGS) entry which is preliminary data.</text>
</comment>
<dbReference type="AlphaFoldDB" id="A0A1R0H5Q2"/>
<dbReference type="GO" id="GO:0022857">
    <property type="term" value="F:transmembrane transporter activity"/>
    <property type="evidence" value="ECO:0007669"/>
    <property type="project" value="InterPro"/>
</dbReference>
<dbReference type="OrthoDB" id="2962993at2759"/>
<sequence length="487" mass="54168">MHESKVETFEDDIDVLKKGVVINKHFELTEDEKALVKKAIRKIDLRVVPIVVIIYIAALMDRSNIGSALVNGLRPGLHLSKEEEANVTSIFYIFYILCETPSNILLKKFSPHVWFGFIGVAWSITCMCLAFCKNGTEFVIARAILGALESGLTPGVVGYLQYWYTKHEISYRMTLFFAAIPVSGVIGSPLAGALAGIKVGKFLAFQSIFLFEGLITLLICVTAFFVIQDYPDQAKFFTPEEHDIVVRRLRADQGMASESKVEFKETLKHLIDWKMWVYAVIYFGINNAFTVLSLFSPTIIKNLGYSSITATYLASLPSVGGLFSMVAVLFMLNRANYSSLIYFLGAITITGYSLAAFTTPKIPRLIYLTIGGFGAIGSVPVLISWMSVNQGGIYKGIISSAVVVSFSSICGAVSPHFFVVELGPKYTAGNAFAISATALSMLLSFVLSMYFRRENARRDRNPIDLSHLEELEQRKLNDKHPNFRYRL</sequence>
<dbReference type="InterPro" id="IPR036259">
    <property type="entry name" value="MFS_trans_sf"/>
</dbReference>
<comment type="subcellular location">
    <subcellularLocation>
        <location evidence="1">Membrane</location>
        <topology evidence="1">Multi-pass membrane protein</topology>
    </subcellularLocation>
</comment>
<dbReference type="PANTHER" id="PTHR43791">
    <property type="entry name" value="PERMEASE-RELATED"/>
    <property type="match status" value="1"/>
</dbReference>
<evidence type="ECO:0000256" key="3">
    <source>
        <dbReference type="ARBA" id="ARBA00022692"/>
    </source>
</evidence>
<dbReference type="PANTHER" id="PTHR43791:SF36">
    <property type="entry name" value="TRANSPORTER, PUTATIVE (AFU_ORTHOLOGUE AFUA_6G08340)-RELATED"/>
    <property type="match status" value="1"/>
</dbReference>
<feature type="transmembrane region" description="Helical" evidence="6">
    <location>
        <begin position="89"/>
        <end position="106"/>
    </location>
</feature>
<feature type="transmembrane region" description="Helical" evidence="6">
    <location>
        <begin position="174"/>
        <end position="197"/>
    </location>
</feature>
<feature type="transmembrane region" description="Helical" evidence="6">
    <location>
        <begin position="113"/>
        <end position="132"/>
    </location>
</feature>
<reference evidence="8 9" key="1">
    <citation type="journal article" date="2016" name="Mol. Biol. Evol.">
        <title>Genome-Wide Survey of Gut Fungi (Harpellales) Reveals the First Horizontally Transferred Ubiquitin Gene from a Mosquito Host.</title>
        <authorList>
            <person name="Wang Y."/>
            <person name="White M.M."/>
            <person name="Kvist S."/>
            <person name="Moncalvo J.M."/>
        </authorList>
    </citation>
    <scope>NUCLEOTIDE SEQUENCE [LARGE SCALE GENOMIC DNA]</scope>
    <source>
        <strain evidence="8 9">ALG-7-W6</strain>
    </source>
</reference>
<feature type="domain" description="Major facilitator superfamily (MFS) profile" evidence="7">
    <location>
        <begin position="47"/>
        <end position="456"/>
    </location>
</feature>
<feature type="transmembrane region" description="Helical" evidence="6">
    <location>
        <begin position="365"/>
        <end position="385"/>
    </location>
</feature>
<evidence type="ECO:0000313" key="9">
    <source>
        <dbReference type="Proteomes" id="UP000187455"/>
    </source>
</evidence>
<feature type="transmembrane region" description="Helical" evidence="6">
    <location>
        <begin position="397"/>
        <end position="419"/>
    </location>
</feature>
<feature type="transmembrane region" description="Helical" evidence="6">
    <location>
        <begin position="138"/>
        <end position="162"/>
    </location>
</feature>
<dbReference type="PROSITE" id="PS50850">
    <property type="entry name" value="MFS"/>
    <property type="match status" value="1"/>
</dbReference>
<feature type="transmembrane region" description="Helical" evidence="6">
    <location>
        <begin position="431"/>
        <end position="451"/>
    </location>
</feature>
<feature type="transmembrane region" description="Helical" evidence="6">
    <location>
        <begin position="43"/>
        <end position="60"/>
    </location>
</feature>
<dbReference type="SUPFAM" id="SSF103473">
    <property type="entry name" value="MFS general substrate transporter"/>
    <property type="match status" value="1"/>
</dbReference>
<evidence type="ECO:0000256" key="4">
    <source>
        <dbReference type="ARBA" id="ARBA00022989"/>
    </source>
</evidence>
<dbReference type="GO" id="GO:0016020">
    <property type="term" value="C:membrane"/>
    <property type="evidence" value="ECO:0007669"/>
    <property type="project" value="UniProtKB-SubCell"/>
</dbReference>
<dbReference type="Gene3D" id="1.20.1250.20">
    <property type="entry name" value="MFS general substrate transporter like domains"/>
    <property type="match status" value="2"/>
</dbReference>
<feature type="transmembrane region" description="Helical" evidence="6">
    <location>
        <begin position="339"/>
        <end position="359"/>
    </location>
</feature>
<name>A0A1R0H5Q2_9FUNG</name>
<feature type="transmembrane region" description="Helical" evidence="6">
    <location>
        <begin position="203"/>
        <end position="227"/>
    </location>
</feature>
<evidence type="ECO:0000259" key="7">
    <source>
        <dbReference type="PROSITE" id="PS50850"/>
    </source>
</evidence>
<dbReference type="STRING" id="133383.A0A1R0H5Q2"/>
<proteinExistence type="predicted"/>
<evidence type="ECO:0000256" key="5">
    <source>
        <dbReference type="ARBA" id="ARBA00023136"/>
    </source>
</evidence>
<evidence type="ECO:0000256" key="6">
    <source>
        <dbReference type="SAM" id="Phobius"/>
    </source>
</evidence>
<dbReference type="InterPro" id="IPR020846">
    <property type="entry name" value="MFS_dom"/>
</dbReference>
<feature type="transmembrane region" description="Helical" evidence="6">
    <location>
        <begin position="276"/>
        <end position="300"/>
    </location>
</feature>
<keyword evidence="5 6" id="KW-0472">Membrane</keyword>
<feature type="transmembrane region" description="Helical" evidence="6">
    <location>
        <begin position="312"/>
        <end position="332"/>
    </location>
</feature>
<organism evidence="8 9">
    <name type="scientific">Smittium mucronatum</name>
    <dbReference type="NCBI Taxonomy" id="133383"/>
    <lineage>
        <taxon>Eukaryota</taxon>
        <taxon>Fungi</taxon>
        <taxon>Fungi incertae sedis</taxon>
        <taxon>Zoopagomycota</taxon>
        <taxon>Kickxellomycotina</taxon>
        <taxon>Harpellomycetes</taxon>
        <taxon>Harpellales</taxon>
        <taxon>Legeriomycetaceae</taxon>
        <taxon>Smittium</taxon>
    </lineage>
</organism>
<dbReference type="FunFam" id="1.20.1250.20:FF:000018">
    <property type="entry name" value="MFS transporter permease"/>
    <property type="match status" value="1"/>
</dbReference>
<dbReference type="Proteomes" id="UP000187455">
    <property type="component" value="Unassembled WGS sequence"/>
</dbReference>
<keyword evidence="2" id="KW-0813">Transport</keyword>
<keyword evidence="9" id="KW-1185">Reference proteome</keyword>
<dbReference type="Pfam" id="PF07690">
    <property type="entry name" value="MFS_1"/>
    <property type="match status" value="1"/>
</dbReference>
<evidence type="ECO:0000256" key="1">
    <source>
        <dbReference type="ARBA" id="ARBA00004141"/>
    </source>
</evidence>